<evidence type="ECO:0000313" key="2">
    <source>
        <dbReference type="EMBL" id="CAA9545644.1"/>
    </source>
</evidence>
<organism evidence="2">
    <name type="scientific">uncultured Thermomicrobiales bacterium</name>
    <dbReference type="NCBI Taxonomy" id="1645740"/>
    <lineage>
        <taxon>Bacteria</taxon>
        <taxon>Pseudomonadati</taxon>
        <taxon>Thermomicrobiota</taxon>
        <taxon>Thermomicrobia</taxon>
        <taxon>Thermomicrobiales</taxon>
        <taxon>environmental samples</taxon>
    </lineage>
</organism>
<proteinExistence type="predicted"/>
<dbReference type="EMBL" id="CADCWL010000013">
    <property type="protein sequence ID" value="CAA9545644.1"/>
    <property type="molecule type" value="Genomic_DNA"/>
</dbReference>
<accession>A0A6J4UBP2</accession>
<feature type="region of interest" description="Disordered" evidence="1">
    <location>
        <begin position="1"/>
        <end position="43"/>
    </location>
</feature>
<name>A0A6J4UBP2_9BACT</name>
<gene>
    <name evidence="2" type="ORF">AVDCRST_MAG19-209</name>
</gene>
<dbReference type="AlphaFoldDB" id="A0A6J4UBP2"/>
<evidence type="ECO:0000256" key="1">
    <source>
        <dbReference type="SAM" id="MobiDB-lite"/>
    </source>
</evidence>
<sequence length="163" mass="17704">MGREPPPTAPASAVLVARPRAGSTVQPSASAPSAKRRRRMGTIPAHAPIGRWDGVAARSTPGWEGSGVSLQYLKDAADRGDAEALIRYVRLHLGDGDEARGRAEIDKAWVEALKPLLDVPPTDRAFIHETLATKDPATLAHLFFDLHFYLVKRSGEWIHDGNL</sequence>
<reference evidence="2" key="1">
    <citation type="submission" date="2020-02" db="EMBL/GenBank/DDBJ databases">
        <authorList>
            <person name="Meier V. D."/>
        </authorList>
    </citation>
    <scope>NUCLEOTIDE SEQUENCE</scope>
    <source>
        <strain evidence="2">AVDCRST_MAG19</strain>
    </source>
</reference>
<protein>
    <submittedName>
        <fullName evidence="2">Uncharacterized protein</fullName>
    </submittedName>
</protein>